<accession>G2PGC5</accession>
<dbReference type="KEGG" id="svl:Strvi_6004"/>
<dbReference type="InterPro" id="IPR000073">
    <property type="entry name" value="AB_hydrolase_1"/>
</dbReference>
<feature type="domain" description="AB hydrolase-1" evidence="1">
    <location>
        <begin position="10"/>
        <end position="278"/>
    </location>
</feature>
<gene>
    <name evidence="2" type="ORF">Strvi_6004</name>
</gene>
<proteinExistence type="predicted"/>
<evidence type="ECO:0000313" key="2">
    <source>
        <dbReference type="EMBL" id="AEM85504.1"/>
    </source>
</evidence>
<dbReference type="PANTHER" id="PTHR10992:SF1086">
    <property type="entry name" value="AB HYDROLASE-1 DOMAIN-CONTAINING PROTEIN"/>
    <property type="match status" value="1"/>
</dbReference>
<evidence type="ECO:0000259" key="1">
    <source>
        <dbReference type="Pfam" id="PF12697"/>
    </source>
</evidence>
<dbReference type="PANTHER" id="PTHR10992">
    <property type="entry name" value="METHYLESTERASE FAMILY MEMBER"/>
    <property type="match status" value="1"/>
</dbReference>
<evidence type="ECO:0000313" key="3">
    <source>
        <dbReference type="Proteomes" id="UP000008703"/>
    </source>
</evidence>
<name>G2PGC5_STRV4</name>
<dbReference type="Pfam" id="PF12697">
    <property type="entry name" value="Abhydrolase_6"/>
    <property type="match status" value="1"/>
</dbReference>
<dbReference type="InterPro" id="IPR045889">
    <property type="entry name" value="MES/HNL"/>
</dbReference>
<dbReference type="GO" id="GO:0080030">
    <property type="term" value="F:methyl indole-3-acetate esterase activity"/>
    <property type="evidence" value="ECO:0007669"/>
    <property type="project" value="TreeGrafter"/>
</dbReference>
<keyword evidence="2" id="KW-0378">Hydrolase</keyword>
<protein>
    <submittedName>
        <fullName evidence="2">Alpha/beta hydrolase fold protein</fullName>
    </submittedName>
</protein>
<dbReference type="Proteomes" id="UP000008703">
    <property type="component" value="Chromosome"/>
</dbReference>
<dbReference type="InterPro" id="IPR029058">
    <property type="entry name" value="AB_hydrolase_fold"/>
</dbReference>
<dbReference type="GO" id="GO:0080032">
    <property type="term" value="F:methyl jasmonate esterase activity"/>
    <property type="evidence" value="ECO:0007669"/>
    <property type="project" value="TreeGrafter"/>
</dbReference>
<dbReference type="SUPFAM" id="SSF53474">
    <property type="entry name" value="alpha/beta-Hydrolases"/>
    <property type="match status" value="1"/>
</dbReference>
<sequence>MSARARATPLLFLHGNWHGAWCWTEVIAALAGSGRSAVAVDMAGHGLRARRPACLTGRPFDAEALATEVSPVADVDLDQAGDLLVSQIKRVGRGGPVTVIAHSMGGTVLTRAAEQAPEAVAHAVYLSGLMPASDVPALAYLRMPENAGALVQSCVRADPAAIGALRLDLVSGDAAYRRQLLDAFYGDVDRAVAEAAFGLLTPDAPIGIVRGTTTLTRRGWGSVPRTYVTCARDMAVRPALQNKFISDATVAFPDNPTAVAALDSSHSPFLSMPGQVADLIAELG</sequence>
<dbReference type="AlphaFoldDB" id="G2PGC5"/>
<dbReference type="EMBL" id="CP002994">
    <property type="protein sequence ID" value="AEM85504.1"/>
    <property type="molecule type" value="Genomic_DNA"/>
</dbReference>
<organism evidence="2 3">
    <name type="scientific">Streptomyces violaceusniger (strain Tu 4113)</name>
    <dbReference type="NCBI Taxonomy" id="653045"/>
    <lineage>
        <taxon>Bacteria</taxon>
        <taxon>Bacillati</taxon>
        <taxon>Actinomycetota</taxon>
        <taxon>Actinomycetes</taxon>
        <taxon>Kitasatosporales</taxon>
        <taxon>Streptomycetaceae</taxon>
        <taxon>Streptomyces</taxon>
        <taxon>Streptomyces violaceusniger group</taxon>
    </lineage>
</organism>
<dbReference type="HOGENOM" id="CLU_046066_3_0_11"/>
<dbReference type="RefSeq" id="WP_014058989.1">
    <property type="nucleotide sequence ID" value="NC_015957.1"/>
</dbReference>
<dbReference type="eggNOG" id="COG2267">
    <property type="taxonomic scope" value="Bacteria"/>
</dbReference>
<reference evidence="2" key="1">
    <citation type="submission" date="2011-08" db="EMBL/GenBank/DDBJ databases">
        <title>Complete sequence of chromosome of Streptomyces violaceusniger Tu 4113.</title>
        <authorList>
            <consortium name="US DOE Joint Genome Institute"/>
            <person name="Lucas S."/>
            <person name="Han J."/>
            <person name="Lapidus A."/>
            <person name="Cheng J.-F."/>
            <person name="Goodwin L."/>
            <person name="Pitluck S."/>
            <person name="Peters L."/>
            <person name="Ivanova N."/>
            <person name="Daligault H."/>
            <person name="Detter J.C."/>
            <person name="Han C."/>
            <person name="Tapia R."/>
            <person name="Land M."/>
            <person name="Hauser L."/>
            <person name="Kyrpides N."/>
            <person name="Ivanova N."/>
            <person name="Pagani I."/>
            <person name="Hagen A."/>
            <person name="Katz L."/>
            <person name="Fiedler H.-P."/>
            <person name="Keasling J."/>
            <person name="Fortman J."/>
            <person name="Woyke T."/>
        </authorList>
    </citation>
    <scope>NUCLEOTIDE SEQUENCE [LARGE SCALE GENOMIC DNA]</scope>
    <source>
        <strain evidence="2">Tu 4113</strain>
    </source>
</reference>
<dbReference type="Gene3D" id="3.40.50.1820">
    <property type="entry name" value="alpha/beta hydrolase"/>
    <property type="match status" value="1"/>
</dbReference>
<keyword evidence="3" id="KW-1185">Reference proteome</keyword>